<organism evidence="1">
    <name type="scientific">Hexamita inflata</name>
    <dbReference type="NCBI Taxonomy" id="28002"/>
    <lineage>
        <taxon>Eukaryota</taxon>
        <taxon>Metamonada</taxon>
        <taxon>Diplomonadida</taxon>
        <taxon>Hexamitidae</taxon>
        <taxon>Hexamitinae</taxon>
        <taxon>Hexamita</taxon>
    </lineage>
</organism>
<gene>
    <name evidence="1" type="ORF">HINF_LOCUS34893</name>
    <name evidence="2" type="ORF">HINF_LOCUS51014</name>
</gene>
<name>A0AA86UQM4_9EUKA</name>
<comment type="caution">
    <text evidence="1">The sequence shown here is derived from an EMBL/GenBank/DDBJ whole genome shotgun (WGS) entry which is preliminary data.</text>
</comment>
<dbReference type="AlphaFoldDB" id="A0AA86UQM4"/>
<evidence type="ECO:0000313" key="1">
    <source>
        <dbReference type="EMBL" id="CAI9947248.1"/>
    </source>
</evidence>
<accession>A0AA86UQM4</accession>
<keyword evidence="3" id="KW-1185">Reference proteome</keyword>
<evidence type="ECO:0000313" key="2">
    <source>
        <dbReference type="EMBL" id="CAL6063730.1"/>
    </source>
</evidence>
<protein>
    <submittedName>
        <fullName evidence="2">Hypothetical_protein</fullName>
    </submittedName>
</protein>
<dbReference type="EMBL" id="CATOUU010000774">
    <property type="protein sequence ID" value="CAI9947248.1"/>
    <property type="molecule type" value="Genomic_DNA"/>
</dbReference>
<reference evidence="2 3" key="2">
    <citation type="submission" date="2024-07" db="EMBL/GenBank/DDBJ databases">
        <authorList>
            <person name="Akdeniz Z."/>
        </authorList>
    </citation>
    <scope>NUCLEOTIDE SEQUENCE [LARGE SCALE GENOMIC DNA]</scope>
</reference>
<evidence type="ECO:0000313" key="3">
    <source>
        <dbReference type="Proteomes" id="UP001642409"/>
    </source>
</evidence>
<proteinExistence type="predicted"/>
<dbReference type="EMBL" id="CAXDID020000247">
    <property type="protein sequence ID" value="CAL6063730.1"/>
    <property type="molecule type" value="Genomic_DNA"/>
</dbReference>
<dbReference type="Proteomes" id="UP001642409">
    <property type="component" value="Unassembled WGS sequence"/>
</dbReference>
<sequence>MKEATCHQLHENQQSIRKNVLKTRANAILNQQAPALTFDYRQIYLNQQQLLTTTAVTPKFIKCGTIQKSTSKQINEHRPARPYHTVHQTQSSLDMLKIRPCMALQNNSFKQFCAVQNFSVYFSSLEQEKQLKTQKSAPKAQNEPKKPLIQTETFQIQDQEEIIHQQIRCQSAKINRKCQMCQQKIRIGLKNGSQKFNKQMKVCVGCGQYI</sequence>
<reference evidence="1" key="1">
    <citation type="submission" date="2023-06" db="EMBL/GenBank/DDBJ databases">
        <authorList>
            <person name="Kurt Z."/>
        </authorList>
    </citation>
    <scope>NUCLEOTIDE SEQUENCE</scope>
</reference>